<feature type="region of interest" description="Disordered" evidence="1">
    <location>
        <begin position="337"/>
        <end position="365"/>
    </location>
</feature>
<evidence type="ECO:0000256" key="1">
    <source>
        <dbReference type="SAM" id="MobiDB-lite"/>
    </source>
</evidence>
<dbReference type="InterPro" id="IPR039634">
    <property type="entry name" value="Bul1-like"/>
</dbReference>
<dbReference type="InterPro" id="IPR014752">
    <property type="entry name" value="Arrestin-like_C"/>
</dbReference>
<sequence length="462" mass="50939">MSAQIAENICPDGCSHNKIRADIEIDQHYTYKIYTPGSLIAGHVTISTPSDVLFHNIDILFVGSAATRNFVQPDPVCATRPFLKLCMPIDDASFPSGHLFKASKMYTIPFHFVVPAQLLLGSCRHRCKNAAVQERHLRLPPSMGFCPGDDQSPDGARVVYSIIAVGTRDVLEPPIPVRLFTAYKTIRILPISPEDAPLDITTDNRRYVLSKAQCLWKTFFTGREGILTASASQPKAVMLSPDETGASWSLVRLKLVFAPASSLYTPPRIKSVSGKIIATTFFNISPLNRLPSVETWDRGEDQPFQHTTGHKLFDEQAEGLVWTKDADTAELEGRRASYPLDPSHSLNRPHETLTRNRTNEDGGARPSMCFTSAMDIQFSIPSDKSVFFPPSFDSCLISRVYSLRLSISLGAAHTSLVLKLPLQIGVQGAIPHAFRAGEGGNESERMRAAACYNVLPEYSSIF</sequence>
<comment type="caution">
    <text evidence="2">The sequence shown here is derived from an EMBL/GenBank/DDBJ whole genome shotgun (WGS) entry which is preliminary data.</text>
</comment>
<dbReference type="PANTHER" id="PTHR31904:SF1">
    <property type="entry name" value="BYPASS OF STOP CODON PROTEIN 5-RELATED"/>
    <property type="match status" value="1"/>
</dbReference>
<accession>A0A014PLA1</accession>
<dbReference type="eggNOG" id="ENOG502QSAC">
    <property type="taxonomic scope" value="Eukaryota"/>
</dbReference>
<dbReference type="Gene3D" id="2.60.40.640">
    <property type="match status" value="1"/>
</dbReference>
<gene>
    <name evidence="2" type="ORF">X797_009590</name>
</gene>
<evidence type="ECO:0000313" key="2">
    <source>
        <dbReference type="EMBL" id="EXU97313.1"/>
    </source>
</evidence>
<dbReference type="Proteomes" id="UP000030151">
    <property type="component" value="Unassembled WGS sequence"/>
</dbReference>
<dbReference type="AlphaFoldDB" id="A0A014PLA1"/>
<feature type="compositionally biased region" description="Basic and acidic residues" evidence="1">
    <location>
        <begin position="348"/>
        <end position="363"/>
    </location>
</feature>
<evidence type="ECO:0000313" key="3">
    <source>
        <dbReference type="Proteomes" id="UP000030151"/>
    </source>
</evidence>
<reference evidence="2 3" key="1">
    <citation type="submission" date="2014-02" db="EMBL/GenBank/DDBJ databases">
        <title>The genome sequence of the entomopathogenic fungus Metarhizium robertsii ARSEF 2575.</title>
        <authorList>
            <person name="Giuliano Garisto Donzelli B."/>
            <person name="Roe B.A."/>
            <person name="Macmil S.L."/>
            <person name="Krasnoff S.B."/>
            <person name="Gibson D.M."/>
        </authorList>
    </citation>
    <scope>NUCLEOTIDE SEQUENCE [LARGE SCALE GENOMIC DNA]</scope>
    <source>
        <strain evidence="2 3">ARSEF 2575</strain>
    </source>
</reference>
<proteinExistence type="predicted"/>
<dbReference type="EMBL" id="JELW01000038">
    <property type="protein sequence ID" value="EXU97313.1"/>
    <property type="molecule type" value="Genomic_DNA"/>
</dbReference>
<protein>
    <submittedName>
        <fullName evidence="2">Bul1 domain protein</fullName>
    </submittedName>
</protein>
<dbReference type="OrthoDB" id="2283785at2759"/>
<name>A0A014PLA1_9HYPO</name>
<dbReference type="HOGENOM" id="CLU_032323_1_0_1"/>
<organism evidence="2 3">
    <name type="scientific">Metarhizium robertsii</name>
    <dbReference type="NCBI Taxonomy" id="568076"/>
    <lineage>
        <taxon>Eukaryota</taxon>
        <taxon>Fungi</taxon>
        <taxon>Dikarya</taxon>
        <taxon>Ascomycota</taxon>
        <taxon>Pezizomycotina</taxon>
        <taxon>Sordariomycetes</taxon>
        <taxon>Hypocreomycetidae</taxon>
        <taxon>Hypocreales</taxon>
        <taxon>Clavicipitaceae</taxon>
        <taxon>Metarhizium</taxon>
    </lineage>
</organism>
<dbReference type="PANTHER" id="PTHR31904">
    <property type="entry name" value="BYPASS OF STOP CODON PROTEIN 5-RELATED"/>
    <property type="match status" value="1"/>
</dbReference>